<comment type="caution">
    <text evidence="2">The sequence shown here is derived from an EMBL/GenBank/DDBJ whole genome shotgun (WGS) entry which is preliminary data.</text>
</comment>
<evidence type="ECO:0000256" key="1">
    <source>
        <dbReference type="SAM" id="MobiDB-lite"/>
    </source>
</evidence>
<sequence>MRVTTWPILCSLMLCGRIVEAHVPYLEVRDYSPQRPLALGEVTQSKAIYAWLQSGGDVDVYSFEITGTTRLFAEALVPVCPEYATFRPAFAVVGPGLPAPSQPIPYVLPEGYGAIVVEPGAPESWPVFYEPFGGKSYHDGPNFDAEISTPGRWYLVYWDPAGVGGDYVASVGYTESFGPIDILRAVVITPIIRQNGELHTTCPETACCGGSMSGGTHTDTAEPRTPAQGADERANPQRREAPSPAPRPSTRSPRSP</sequence>
<protein>
    <submittedName>
        <fullName evidence="2">Uncharacterized protein</fullName>
    </submittedName>
</protein>
<dbReference type="EMBL" id="DSVQ01000019">
    <property type="protein sequence ID" value="HGT41055.1"/>
    <property type="molecule type" value="Genomic_DNA"/>
</dbReference>
<feature type="compositionally biased region" description="Basic and acidic residues" evidence="1">
    <location>
        <begin position="230"/>
        <end position="241"/>
    </location>
</feature>
<accession>A0A7C4LNE0</accession>
<name>A0A7C4LNE0_9PLAN</name>
<feature type="region of interest" description="Disordered" evidence="1">
    <location>
        <begin position="212"/>
        <end position="256"/>
    </location>
</feature>
<gene>
    <name evidence="2" type="ORF">ENS64_17555</name>
</gene>
<reference evidence="2" key="1">
    <citation type="journal article" date="2020" name="mSystems">
        <title>Genome- and Community-Level Interaction Insights into Carbon Utilization and Element Cycling Functions of Hydrothermarchaeota in Hydrothermal Sediment.</title>
        <authorList>
            <person name="Zhou Z."/>
            <person name="Liu Y."/>
            <person name="Xu W."/>
            <person name="Pan J."/>
            <person name="Luo Z.H."/>
            <person name="Li M."/>
        </authorList>
    </citation>
    <scope>NUCLEOTIDE SEQUENCE [LARGE SCALE GENOMIC DNA]</scope>
    <source>
        <strain evidence="2">SpSt-508</strain>
    </source>
</reference>
<dbReference type="AlphaFoldDB" id="A0A7C4LNE0"/>
<proteinExistence type="predicted"/>
<evidence type="ECO:0000313" key="2">
    <source>
        <dbReference type="EMBL" id="HGT41055.1"/>
    </source>
</evidence>
<organism evidence="2">
    <name type="scientific">Schlesneria paludicola</name>
    <dbReference type="NCBI Taxonomy" id="360056"/>
    <lineage>
        <taxon>Bacteria</taxon>
        <taxon>Pseudomonadati</taxon>
        <taxon>Planctomycetota</taxon>
        <taxon>Planctomycetia</taxon>
        <taxon>Planctomycetales</taxon>
        <taxon>Planctomycetaceae</taxon>
        <taxon>Schlesneria</taxon>
    </lineage>
</organism>